<reference evidence="8 9" key="1">
    <citation type="submission" date="2020-11" db="EMBL/GenBank/DDBJ databases">
        <title>Pseudonocardia abyssalis sp. nov. and Pseudonocardia oceani sp. nov., description and phylogenomic analysis of two novel actinomycetes isolated from the deep Southern Ocean.</title>
        <authorList>
            <person name="Parra J."/>
        </authorList>
    </citation>
    <scope>NUCLEOTIDE SEQUENCE [LARGE SCALE GENOMIC DNA]</scope>
    <source>
        <strain evidence="8 9">KRD-168</strain>
    </source>
</reference>
<feature type="domain" description="DUF3817" evidence="7">
    <location>
        <begin position="30"/>
        <end position="117"/>
    </location>
</feature>
<evidence type="ECO:0000256" key="1">
    <source>
        <dbReference type="ARBA" id="ARBA00004651"/>
    </source>
</evidence>
<accession>A0ABS6URJ9</accession>
<keyword evidence="3 6" id="KW-0812">Transmembrane</keyword>
<comment type="caution">
    <text evidence="8">The sequence shown here is derived from an EMBL/GenBank/DDBJ whole genome shotgun (WGS) entry which is preliminary data.</text>
</comment>
<dbReference type="PANTHER" id="PTHR40077:SF1">
    <property type="entry name" value="MEMBRANE PROTEIN"/>
    <property type="match status" value="1"/>
</dbReference>
<keyword evidence="9" id="KW-1185">Reference proteome</keyword>
<dbReference type="PANTHER" id="PTHR40077">
    <property type="entry name" value="MEMBRANE PROTEIN-RELATED"/>
    <property type="match status" value="1"/>
</dbReference>
<evidence type="ECO:0000256" key="3">
    <source>
        <dbReference type="ARBA" id="ARBA00022692"/>
    </source>
</evidence>
<gene>
    <name evidence="8" type="ORF">I4I81_09560</name>
</gene>
<feature type="transmembrane region" description="Helical" evidence="6">
    <location>
        <begin position="94"/>
        <end position="111"/>
    </location>
</feature>
<comment type="subcellular location">
    <subcellularLocation>
        <location evidence="1">Cell membrane</location>
        <topology evidence="1">Multi-pass membrane protein</topology>
    </subcellularLocation>
</comment>
<evidence type="ECO:0000256" key="4">
    <source>
        <dbReference type="ARBA" id="ARBA00022989"/>
    </source>
</evidence>
<evidence type="ECO:0000256" key="5">
    <source>
        <dbReference type="ARBA" id="ARBA00023136"/>
    </source>
</evidence>
<keyword evidence="5 6" id="KW-0472">Membrane</keyword>
<dbReference type="Pfam" id="PF12823">
    <property type="entry name" value="DUF3817"/>
    <property type="match status" value="1"/>
</dbReference>
<dbReference type="InterPro" id="IPR023845">
    <property type="entry name" value="DUF3817_TM"/>
</dbReference>
<evidence type="ECO:0000256" key="2">
    <source>
        <dbReference type="ARBA" id="ARBA00022475"/>
    </source>
</evidence>
<evidence type="ECO:0000256" key="6">
    <source>
        <dbReference type="SAM" id="Phobius"/>
    </source>
</evidence>
<dbReference type="Proteomes" id="UP000694287">
    <property type="component" value="Unassembled WGS sequence"/>
</dbReference>
<feature type="transmembrane region" description="Helical" evidence="6">
    <location>
        <begin position="64"/>
        <end position="88"/>
    </location>
</feature>
<evidence type="ECO:0000313" key="8">
    <source>
        <dbReference type="EMBL" id="MBW0134503.1"/>
    </source>
</evidence>
<feature type="transmembrane region" description="Helical" evidence="6">
    <location>
        <begin position="31"/>
        <end position="52"/>
    </location>
</feature>
<organism evidence="8 9">
    <name type="scientific">Pseudonocardia abyssalis</name>
    <dbReference type="NCBI Taxonomy" id="2792008"/>
    <lineage>
        <taxon>Bacteria</taxon>
        <taxon>Bacillati</taxon>
        <taxon>Actinomycetota</taxon>
        <taxon>Actinomycetes</taxon>
        <taxon>Pseudonocardiales</taxon>
        <taxon>Pseudonocardiaceae</taxon>
        <taxon>Pseudonocardia</taxon>
    </lineage>
</organism>
<protein>
    <submittedName>
        <fullName evidence="8">DUF3817 domain-containing protein</fullName>
    </submittedName>
</protein>
<dbReference type="EMBL" id="JADQDK010000001">
    <property type="protein sequence ID" value="MBW0134503.1"/>
    <property type="molecule type" value="Genomic_DNA"/>
</dbReference>
<name>A0ABS6URJ9_9PSEU</name>
<keyword evidence="2" id="KW-1003">Cell membrane</keyword>
<proteinExistence type="predicted"/>
<evidence type="ECO:0000259" key="7">
    <source>
        <dbReference type="Pfam" id="PF12823"/>
    </source>
</evidence>
<sequence length="131" mass="14295">MPHPEFRRPVETGQTGRVSAPVLSPPLTARLFRAVSIAEACSWVGLLVGMFFKYVAVGNPIGVTVFGPIHGALFVAYVVVTLVTARVFRWDLRTLVVALAVSIPPLATLWFERWVRRTGRLDYSPSGSASA</sequence>
<evidence type="ECO:0000313" key="9">
    <source>
        <dbReference type="Proteomes" id="UP000694287"/>
    </source>
</evidence>
<keyword evidence="4 6" id="KW-1133">Transmembrane helix</keyword>
<dbReference type="NCBIfam" id="TIGR03954">
    <property type="entry name" value="integ_memb_HG"/>
    <property type="match status" value="1"/>
</dbReference>